<comment type="cofactor">
    <cofactor evidence="1">
        <name>Mn(2+)</name>
        <dbReference type="ChEBI" id="CHEBI:29035"/>
    </cofactor>
</comment>
<evidence type="ECO:0000256" key="11">
    <source>
        <dbReference type="ARBA" id="ARBA00023242"/>
    </source>
</evidence>
<evidence type="ECO:0000256" key="13">
    <source>
        <dbReference type="ARBA" id="ARBA00048336"/>
    </source>
</evidence>
<dbReference type="EMBL" id="JAKUCV010002912">
    <property type="protein sequence ID" value="KAJ4840968.1"/>
    <property type="molecule type" value="Genomic_DNA"/>
</dbReference>
<evidence type="ECO:0000259" key="18">
    <source>
        <dbReference type="PROSITE" id="PS50969"/>
    </source>
</evidence>
<dbReference type="InterPro" id="IPR004274">
    <property type="entry name" value="FCP1_dom"/>
</dbReference>
<gene>
    <name evidence="19" type="ORF">Tsubulata_018162</name>
</gene>
<dbReference type="FunFam" id="3.40.50.1000:FF:000125">
    <property type="entry name" value="RNA polymerase II C-terminal domain phosphatase-like 4"/>
    <property type="match status" value="1"/>
</dbReference>
<dbReference type="CDD" id="cd17729">
    <property type="entry name" value="BRCT_CTDP1"/>
    <property type="match status" value="1"/>
</dbReference>
<evidence type="ECO:0000256" key="10">
    <source>
        <dbReference type="ARBA" id="ARBA00023163"/>
    </source>
</evidence>
<dbReference type="InterPro" id="IPR023214">
    <property type="entry name" value="HAD_sf"/>
</dbReference>
<dbReference type="InterPro" id="IPR001357">
    <property type="entry name" value="BRCT_dom"/>
</dbReference>
<dbReference type="Pfam" id="PF03031">
    <property type="entry name" value="NIF"/>
    <property type="match status" value="1"/>
</dbReference>
<dbReference type="PANTHER" id="PTHR23081:SF36">
    <property type="entry name" value="RNA POLYMERASE II SUBUNIT A C-TERMINAL DOMAIN PHOSPHATASE"/>
    <property type="match status" value="1"/>
</dbReference>
<evidence type="ECO:0000256" key="8">
    <source>
        <dbReference type="ARBA" id="ARBA00022884"/>
    </source>
</evidence>
<keyword evidence="11 15" id="KW-0539">Nucleus</keyword>
<evidence type="ECO:0000256" key="5">
    <source>
        <dbReference type="ARBA" id="ARBA00022491"/>
    </source>
</evidence>
<comment type="cofactor">
    <cofactor evidence="3">
        <name>Mg(2+)</name>
        <dbReference type="ChEBI" id="CHEBI:18420"/>
    </cofactor>
</comment>
<keyword evidence="10" id="KW-0804">Transcription</keyword>
<proteinExistence type="predicted"/>
<comment type="catalytic activity">
    <reaction evidence="13 15">
        <text>O-phospho-L-threonyl-[protein] + H2O = L-threonyl-[protein] + phosphate</text>
        <dbReference type="Rhea" id="RHEA:47004"/>
        <dbReference type="Rhea" id="RHEA-COMP:11060"/>
        <dbReference type="Rhea" id="RHEA-COMP:11605"/>
        <dbReference type="ChEBI" id="CHEBI:15377"/>
        <dbReference type="ChEBI" id="CHEBI:30013"/>
        <dbReference type="ChEBI" id="CHEBI:43474"/>
        <dbReference type="ChEBI" id="CHEBI:61977"/>
        <dbReference type="EC" id="3.1.3.16"/>
    </reaction>
</comment>
<dbReference type="SUPFAM" id="SSF52113">
    <property type="entry name" value="BRCT domain"/>
    <property type="match status" value="1"/>
</dbReference>
<evidence type="ECO:0000256" key="16">
    <source>
        <dbReference type="SAM" id="MobiDB-lite"/>
    </source>
</evidence>
<dbReference type="GO" id="GO:0008420">
    <property type="term" value="F:RNA polymerase II CTD heptapeptide repeat phosphatase activity"/>
    <property type="evidence" value="ECO:0007669"/>
    <property type="project" value="UniProtKB-UniRule"/>
</dbReference>
<comment type="catalytic activity">
    <reaction evidence="12 15">
        <text>O-phospho-L-seryl-[protein] + H2O = L-seryl-[protein] + phosphate</text>
        <dbReference type="Rhea" id="RHEA:20629"/>
        <dbReference type="Rhea" id="RHEA-COMP:9863"/>
        <dbReference type="Rhea" id="RHEA-COMP:11604"/>
        <dbReference type="ChEBI" id="CHEBI:15377"/>
        <dbReference type="ChEBI" id="CHEBI:29999"/>
        <dbReference type="ChEBI" id="CHEBI:43474"/>
        <dbReference type="ChEBI" id="CHEBI:83421"/>
        <dbReference type="EC" id="3.1.3.16"/>
    </reaction>
</comment>
<dbReference type="Gene3D" id="3.40.50.1000">
    <property type="entry name" value="HAD superfamily/HAD-like"/>
    <property type="match status" value="1"/>
</dbReference>
<reference evidence="19" key="2">
    <citation type="journal article" date="2023" name="Plants (Basel)">
        <title>Annotation of the Turnera subulata (Passifloraceae) Draft Genome Reveals the S-Locus Evolved after the Divergence of Turneroideae from Passifloroideae in a Stepwise Manner.</title>
        <authorList>
            <person name="Henning P.M."/>
            <person name="Roalson E.H."/>
            <person name="Mir W."/>
            <person name="McCubbin A.G."/>
            <person name="Shore J.S."/>
        </authorList>
    </citation>
    <scope>NUCLEOTIDE SEQUENCE</scope>
    <source>
        <strain evidence="19">F60SS</strain>
    </source>
</reference>
<dbReference type="InterPro" id="IPR011947">
    <property type="entry name" value="FCP1_euk"/>
</dbReference>
<keyword evidence="6" id="KW-0479">Metal-binding</keyword>
<accession>A0A9Q0G0J1</accession>
<dbReference type="OrthoDB" id="10249888at2759"/>
<evidence type="ECO:0000256" key="14">
    <source>
        <dbReference type="ARBA" id="ARBA00063107"/>
    </source>
</evidence>
<dbReference type="InterPro" id="IPR039189">
    <property type="entry name" value="Fcp1"/>
</dbReference>
<dbReference type="PANTHER" id="PTHR23081">
    <property type="entry name" value="RNA POLYMERASE II CTD PHOSPHATASE"/>
    <property type="match status" value="1"/>
</dbReference>
<dbReference type="GO" id="GO:0046872">
    <property type="term" value="F:metal ion binding"/>
    <property type="evidence" value="ECO:0007669"/>
    <property type="project" value="UniProtKB-KW"/>
</dbReference>
<dbReference type="CDD" id="cd07521">
    <property type="entry name" value="HAD_FCP1-like"/>
    <property type="match status" value="1"/>
</dbReference>
<dbReference type="GO" id="GO:0009651">
    <property type="term" value="P:response to salt stress"/>
    <property type="evidence" value="ECO:0007669"/>
    <property type="project" value="UniProtKB-ARBA"/>
</dbReference>
<dbReference type="PROSITE" id="PS50172">
    <property type="entry name" value="BRCT"/>
    <property type="match status" value="1"/>
</dbReference>
<dbReference type="EC" id="3.1.3.16" evidence="15"/>
<sequence length="483" mass="55001">MSLAADSPVHSSSSDDFAAFLDGELSSASSAREEALDEDGQSSSPANEEAEDENASCAPEEEDEDEGDLESKRLKRPRMEQLEVAECFEESATDESLVHNSEASTSKEICTHPGSFGGMCIRCGQRVAEESGVTFGYIHRGLRLGNDEIVRLRNTDMKNLLRHKKLYLVLDLDHTLLNSTQLNHMTAEEEYLWSQTDSLQDVSKGSLFMLNLLQMMTKLRPFVRTFLQEASQMFEMYIYTMGDRQYALRMADLLDPRKEYFNGRVISRDDGTQRHQKGLDVVLGQESAVLILDDTEHAWAKHKDNLILMERYHFFASSCHQFGFNCKSLSELKTDENESEGALACVLKALRKIHHTFFDELEDSLDGRDVRQVLKTVRKDVLRGCKIIFSRVFPTQFQADNHHLWKIAEHLGATCTTELDPSVTHVVSLEVGTDKSRWAVKHNKFLVHPRWIEATNFFWQRQPEENFPVSQQKNEGSVPPNAE</sequence>
<reference evidence="19" key="1">
    <citation type="submission" date="2022-02" db="EMBL/GenBank/DDBJ databases">
        <authorList>
            <person name="Henning P.M."/>
            <person name="McCubbin A.G."/>
            <person name="Shore J.S."/>
        </authorList>
    </citation>
    <scope>NUCLEOTIDE SEQUENCE</scope>
    <source>
        <strain evidence="19">F60SS</strain>
        <tissue evidence="19">Leaves</tissue>
    </source>
</reference>
<organism evidence="19 20">
    <name type="scientific">Turnera subulata</name>
    <dbReference type="NCBI Taxonomy" id="218843"/>
    <lineage>
        <taxon>Eukaryota</taxon>
        <taxon>Viridiplantae</taxon>
        <taxon>Streptophyta</taxon>
        <taxon>Embryophyta</taxon>
        <taxon>Tracheophyta</taxon>
        <taxon>Spermatophyta</taxon>
        <taxon>Magnoliopsida</taxon>
        <taxon>eudicotyledons</taxon>
        <taxon>Gunneridae</taxon>
        <taxon>Pentapetalae</taxon>
        <taxon>rosids</taxon>
        <taxon>fabids</taxon>
        <taxon>Malpighiales</taxon>
        <taxon>Passifloraceae</taxon>
        <taxon>Turnera</taxon>
    </lineage>
</organism>
<feature type="compositionally biased region" description="Acidic residues" evidence="16">
    <location>
        <begin position="48"/>
        <end position="68"/>
    </location>
</feature>
<evidence type="ECO:0000313" key="20">
    <source>
        <dbReference type="Proteomes" id="UP001141552"/>
    </source>
</evidence>
<dbReference type="FunFam" id="3.40.50.10190:FF:000014">
    <property type="entry name" value="RNA polymerase II C-terminal domain phosphatase-like 3"/>
    <property type="match status" value="1"/>
</dbReference>
<dbReference type="Pfam" id="PF00533">
    <property type="entry name" value="BRCT"/>
    <property type="match status" value="1"/>
</dbReference>
<comment type="cofactor">
    <cofactor evidence="2">
        <name>Co(2+)</name>
        <dbReference type="ChEBI" id="CHEBI:48828"/>
    </cofactor>
</comment>
<dbReference type="NCBIfam" id="TIGR02250">
    <property type="entry name" value="FCP1_euk"/>
    <property type="match status" value="1"/>
</dbReference>
<evidence type="ECO:0000259" key="17">
    <source>
        <dbReference type="PROSITE" id="PS50172"/>
    </source>
</evidence>
<dbReference type="AlphaFoldDB" id="A0A9Q0G0J1"/>
<dbReference type="SMART" id="SM00577">
    <property type="entry name" value="CPDc"/>
    <property type="match status" value="1"/>
</dbReference>
<dbReference type="GO" id="GO:0003723">
    <property type="term" value="F:RNA binding"/>
    <property type="evidence" value="ECO:0007669"/>
    <property type="project" value="UniProtKB-KW"/>
</dbReference>
<comment type="function">
    <text evidence="15">This promotes the activity of RNA polymerase II.</text>
</comment>
<dbReference type="GO" id="GO:0005634">
    <property type="term" value="C:nucleus"/>
    <property type="evidence" value="ECO:0007669"/>
    <property type="project" value="UniProtKB-SubCell"/>
</dbReference>
<feature type="domain" description="FCP1 homology" evidence="18">
    <location>
        <begin position="161"/>
        <end position="332"/>
    </location>
</feature>
<keyword evidence="7 15" id="KW-0378">Hydrolase</keyword>
<evidence type="ECO:0000256" key="2">
    <source>
        <dbReference type="ARBA" id="ARBA00001941"/>
    </source>
</evidence>
<comment type="subunit">
    <text evidence="14">Interacts with RAP74.</text>
</comment>
<feature type="domain" description="BRCT" evidence="17">
    <location>
        <begin position="377"/>
        <end position="469"/>
    </location>
</feature>
<evidence type="ECO:0000256" key="4">
    <source>
        <dbReference type="ARBA" id="ARBA00004123"/>
    </source>
</evidence>
<dbReference type="InterPro" id="IPR036412">
    <property type="entry name" value="HAD-like_sf"/>
</dbReference>
<evidence type="ECO:0000256" key="6">
    <source>
        <dbReference type="ARBA" id="ARBA00022723"/>
    </source>
</evidence>
<dbReference type="Gene3D" id="3.40.50.10190">
    <property type="entry name" value="BRCT domain"/>
    <property type="match status" value="1"/>
</dbReference>
<keyword evidence="20" id="KW-1185">Reference proteome</keyword>
<feature type="region of interest" description="Disordered" evidence="16">
    <location>
        <begin position="25"/>
        <end position="76"/>
    </location>
</feature>
<dbReference type="SUPFAM" id="SSF56784">
    <property type="entry name" value="HAD-like"/>
    <property type="match status" value="1"/>
</dbReference>
<keyword evidence="5" id="KW-0678">Repressor</keyword>
<protein>
    <recommendedName>
        <fullName evidence="15">RNA polymerase II C-terminal domain phosphatase-like</fullName>
        <ecNumber evidence="15">3.1.3.16</ecNumber>
    </recommendedName>
</protein>
<dbReference type="Proteomes" id="UP001141552">
    <property type="component" value="Unassembled WGS sequence"/>
</dbReference>
<evidence type="ECO:0000256" key="7">
    <source>
        <dbReference type="ARBA" id="ARBA00022801"/>
    </source>
</evidence>
<evidence type="ECO:0000256" key="12">
    <source>
        <dbReference type="ARBA" id="ARBA00047761"/>
    </source>
</evidence>
<evidence type="ECO:0000256" key="15">
    <source>
        <dbReference type="RuleBase" id="RU366066"/>
    </source>
</evidence>
<name>A0A9Q0G0J1_9ROSI</name>
<evidence type="ECO:0000256" key="9">
    <source>
        <dbReference type="ARBA" id="ARBA00023015"/>
    </source>
</evidence>
<dbReference type="PROSITE" id="PS50969">
    <property type="entry name" value="FCP1"/>
    <property type="match status" value="1"/>
</dbReference>
<keyword evidence="8" id="KW-0694">RNA-binding</keyword>
<comment type="subcellular location">
    <subcellularLocation>
        <location evidence="4 15">Nucleus</location>
    </subcellularLocation>
</comment>
<keyword evidence="9" id="KW-0805">Transcription regulation</keyword>
<evidence type="ECO:0000256" key="1">
    <source>
        <dbReference type="ARBA" id="ARBA00001936"/>
    </source>
</evidence>
<dbReference type="InterPro" id="IPR036420">
    <property type="entry name" value="BRCT_dom_sf"/>
</dbReference>
<evidence type="ECO:0000256" key="3">
    <source>
        <dbReference type="ARBA" id="ARBA00001946"/>
    </source>
</evidence>
<evidence type="ECO:0000313" key="19">
    <source>
        <dbReference type="EMBL" id="KAJ4840968.1"/>
    </source>
</evidence>
<comment type="caution">
    <text evidence="19">The sequence shown here is derived from an EMBL/GenBank/DDBJ whole genome shotgun (WGS) entry which is preliminary data.</text>
</comment>